<organism evidence="1 2">
    <name type="scientific">Actinosynnema pretiosum</name>
    <dbReference type="NCBI Taxonomy" id="42197"/>
    <lineage>
        <taxon>Bacteria</taxon>
        <taxon>Bacillati</taxon>
        <taxon>Actinomycetota</taxon>
        <taxon>Actinomycetes</taxon>
        <taxon>Pseudonocardiales</taxon>
        <taxon>Pseudonocardiaceae</taxon>
        <taxon>Actinosynnema</taxon>
    </lineage>
</organism>
<evidence type="ECO:0000313" key="2">
    <source>
        <dbReference type="Proteomes" id="UP000218505"/>
    </source>
</evidence>
<reference evidence="1" key="1">
    <citation type="submission" date="2017-09" db="EMBL/GenBank/DDBJ databases">
        <title>Complete Genome Sequence of ansamitocin-producing Bacterium Actinosynnema pretiosum X47.</title>
        <authorList>
            <person name="Cao G."/>
            <person name="Zong G."/>
            <person name="Zhong C."/>
            <person name="Fu J."/>
        </authorList>
    </citation>
    <scope>NUCLEOTIDE SEQUENCE [LARGE SCALE GENOMIC DNA]</scope>
    <source>
        <strain evidence="1">X47</strain>
    </source>
</reference>
<dbReference type="RefSeq" id="WP_096493307.1">
    <property type="nucleotide sequence ID" value="NZ_CP023445.1"/>
</dbReference>
<dbReference type="KEGG" id="apre:CNX65_14175"/>
<sequence length="91" mass="9418">MHSIGLPSAHLVRLAGGQCGSSFSGQPTDVHSAEPGGATSFSALLVIGSENALTQLTAYRGASLSSRAKNSPRQWFGVADRGFAVAQGRFR</sequence>
<dbReference type="Proteomes" id="UP000218505">
    <property type="component" value="Chromosome"/>
</dbReference>
<gene>
    <name evidence="1" type="ORF">CNX65_14175</name>
</gene>
<name>A0A290Z5J8_9PSEU</name>
<dbReference type="AlphaFoldDB" id="A0A290Z5J8"/>
<protein>
    <submittedName>
        <fullName evidence="1">Uncharacterized protein</fullName>
    </submittedName>
</protein>
<accession>A0A290Z5J8</accession>
<evidence type="ECO:0000313" key="1">
    <source>
        <dbReference type="EMBL" id="ATE54297.1"/>
    </source>
</evidence>
<proteinExistence type="predicted"/>
<keyword evidence="2" id="KW-1185">Reference proteome</keyword>
<dbReference type="EMBL" id="CP023445">
    <property type="protein sequence ID" value="ATE54297.1"/>
    <property type="molecule type" value="Genomic_DNA"/>
</dbReference>